<keyword evidence="1" id="KW-1133">Transmembrane helix</keyword>
<dbReference type="EMBL" id="FOSQ01000008">
    <property type="protein sequence ID" value="SFK82971.1"/>
    <property type="molecule type" value="Genomic_DNA"/>
</dbReference>
<dbReference type="PANTHER" id="PTHR36698">
    <property type="entry name" value="BLL5892 PROTEIN"/>
    <property type="match status" value="1"/>
</dbReference>
<name>A0A1I4CSR6_9PROT</name>
<protein>
    <submittedName>
        <fullName evidence="3">Paraquat-inducible protein B</fullName>
    </submittedName>
</protein>
<feature type="transmembrane region" description="Helical" evidence="1">
    <location>
        <begin position="6"/>
        <end position="29"/>
    </location>
</feature>
<dbReference type="OrthoDB" id="9808689at2"/>
<feature type="domain" description="Mce/MlaD" evidence="2">
    <location>
        <begin position="46"/>
        <end position="136"/>
    </location>
</feature>
<organism evidence="3 4">
    <name type="scientific">Falsiroseomonas stagni DSM 19981</name>
    <dbReference type="NCBI Taxonomy" id="1123062"/>
    <lineage>
        <taxon>Bacteria</taxon>
        <taxon>Pseudomonadati</taxon>
        <taxon>Pseudomonadota</taxon>
        <taxon>Alphaproteobacteria</taxon>
        <taxon>Acetobacterales</taxon>
        <taxon>Roseomonadaceae</taxon>
        <taxon>Falsiroseomonas</taxon>
    </lineage>
</organism>
<proteinExistence type="predicted"/>
<dbReference type="STRING" id="1123062.SAMN02745775_10871"/>
<keyword evidence="4" id="KW-1185">Reference proteome</keyword>
<dbReference type="RefSeq" id="WP_092961532.1">
    <property type="nucleotide sequence ID" value="NZ_FOSQ01000008.1"/>
</dbReference>
<dbReference type="AlphaFoldDB" id="A0A1I4CSR6"/>
<evidence type="ECO:0000313" key="3">
    <source>
        <dbReference type="EMBL" id="SFK82971.1"/>
    </source>
</evidence>
<accession>A0A1I4CSR6</accession>
<dbReference type="Proteomes" id="UP000199473">
    <property type="component" value="Unassembled WGS sequence"/>
</dbReference>
<dbReference type="Pfam" id="PF02470">
    <property type="entry name" value="MlaD"/>
    <property type="match status" value="1"/>
</dbReference>
<keyword evidence="1" id="KW-0472">Membrane</keyword>
<evidence type="ECO:0000259" key="2">
    <source>
        <dbReference type="Pfam" id="PF02470"/>
    </source>
</evidence>
<sequence length="337" mass="35613">MAARGLYLRVGVLAIAGIVLAVGFVVFLAGGRGLQATEVFETYIEESVQGLDVGAPVRYRGVPVGRVTQIGLVAAEYRRPQGADFNAGFQLVFVRFGIDPGLVGETPSLADAVQLGLRARIRAQGITGVNYVELDFANPQRFPVPDLPWQPRNPVLPAIPSTVAQVTSAAEVMVQRLQGVPIEQMAADLSALLANLKRQTGDGDAAVALREVARTMTLVRAAVEDSDLAGALAELRAAATDARNLLAGPEMRGAVANAGAAAAELRRTAQRLPGAVEGMERTMRAARETTVDVQAELLPILIDLRATTASLRAMADQLRAAPSQALFGAPPTPDRRR</sequence>
<evidence type="ECO:0000313" key="4">
    <source>
        <dbReference type="Proteomes" id="UP000199473"/>
    </source>
</evidence>
<gene>
    <name evidence="3" type="ORF">SAMN02745775_10871</name>
</gene>
<reference evidence="3 4" key="1">
    <citation type="submission" date="2016-10" db="EMBL/GenBank/DDBJ databases">
        <authorList>
            <person name="de Groot N.N."/>
        </authorList>
    </citation>
    <scope>NUCLEOTIDE SEQUENCE [LARGE SCALE GENOMIC DNA]</scope>
    <source>
        <strain evidence="3 4">DSM 19981</strain>
    </source>
</reference>
<keyword evidence="1" id="KW-0812">Transmembrane</keyword>
<evidence type="ECO:0000256" key="1">
    <source>
        <dbReference type="SAM" id="Phobius"/>
    </source>
</evidence>
<dbReference type="InterPro" id="IPR003399">
    <property type="entry name" value="Mce/MlaD"/>
</dbReference>
<dbReference type="PANTHER" id="PTHR36698:SF2">
    <property type="entry name" value="MCE_MLAD DOMAIN-CONTAINING PROTEIN"/>
    <property type="match status" value="1"/>
</dbReference>